<evidence type="ECO:0008006" key="4">
    <source>
        <dbReference type="Google" id="ProtNLM"/>
    </source>
</evidence>
<sequence length="139" mass="14971">MFWVILIGVAVVMVLAAVGKSTMRKSAKEAYDNSLAKLTADPTNAGLRMTTLNLGRTYANLTRDQKGVTVFDEVALMNDINAACGSASLATPTERTPQRAASGGPSLQERLKQLEELKRQGLVSDAEYGSKRNQLLAEI</sequence>
<dbReference type="Proteomes" id="UP000593875">
    <property type="component" value="Chromosome"/>
</dbReference>
<feature type="region of interest" description="Disordered" evidence="1">
    <location>
        <begin position="87"/>
        <end position="106"/>
    </location>
</feature>
<protein>
    <recommendedName>
        <fullName evidence="4">SHOCT domain-containing protein</fullName>
    </recommendedName>
</protein>
<reference evidence="2 3" key="1">
    <citation type="submission" date="2020-10" db="EMBL/GenBank/DDBJ databases">
        <title>Genome sequencing of Massilia sp. LPB0304.</title>
        <authorList>
            <person name="Kim J."/>
        </authorList>
    </citation>
    <scope>NUCLEOTIDE SEQUENCE [LARGE SCALE GENOMIC DNA]</scope>
    <source>
        <strain evidence="2 3">LPB0304</strain>
    </source>
</reference>
<evidence type="ECO:0000256" key="1">
    <source>
        <dbReference type="SAM" id="MobiDB-lite"/>
    </source>
</evidence>
<name>A0A7L9U978_9BURK</name>
<dbReference type="KEGG" id="mlir:LPB04_06765"/>
<gene>
    <name evidence="2" type="ORF">LPB04_06765</name>
</gene>
<evidence type="ECO:0000313" key="3">
    <source>
        <dbReference type="Proteomes" id="UP000593875"/>
    </source>
</evidence>
<evidence type="ECO:0000313" key="2">
    <source>
        <dbReference type="EMBL" id="QOL50979.1"/>
    </source>
</evidence>
<proteinExistence type="predicted"/>
<organism evidence="2 3">
    <name type="scientific">Massilia litorea</name>
    <dbReference type="NCBI Taxonomy" id="2769491"/>
    <lineage>
        <taxon>Bacteria</taxon>
        <taxon>Pseudomonadati</taxon>
        <taxon>Pseudomonadota</taxon>
        <taxon>Betaproteobacteria</taxon>
        <taxon>Burkholderiales</taxon>
        <taxon>Oxalobacteraceae</taxon>
        <taxon>Telluria group</taxon>
        <taxon>Massilia</taxon>
    </lineage>
</organism>
<dbReference type="RefSeq" id="WP_193687963.1">
    <property type="nucleotide sequence ID" value="NZ_CP062941.1"/>
</dbReference>
<accession>A0A7L9U978</accession>
<dbReference type="EMBL" id="CP062941">
    <property type="protein sequence ID" value="QOL50979.1"/>
    <property type="molecule type" value="Genomic_DNA"/>
</dbReference>
<keyword evidence="3" id="KW-1185">Reference proteome</keyword>
<dbReference type="AlphaFoldDB" id="A0A7L9U978"/>